<dbReference type="AlphaFoldDB" id="A0A1Y2G1A5"/>
<dbReference type="Pfam" id="PF02656">
    <property type="entry name" value="DUF202"/>
    <property type="match status" value="1"/>
</dbReference>
<keyword evidence="3 5" id="KW-1133">Transmembrane helix</keyword>
<feature type="transmembrane region" description="Helical" evidence="5">
    <location>
        <begin position="41"/>
        <end position="64"/>
    </location>
</feature>
<dbReference type="PANTHER" id="PTHR46140:SF1">
    <property type="entry name" value="VACUOLAR TRANSPORTER CHAPERONE COMPLEX SUBUNIT 4-RELATED"/>
    <property type="match status" value="1"/>
</dbReference>
<organism evidence="7 8">
    <name type="scientific">Lobosporangium transversale</name>
    <dbReference type="NCBI Taxonomy" id="64571"/>
    <lineage>
        <taxon>Eukaryota</taxon>
        <taxon>Fungi</taxon>
        <taxon>Fungi incertae sedis</taxon>
        <taxon>Mucoromycota</taxon>
        <taxon>Mortierellomycotina</taxon>
        <taxon>Mortierellomycetes</taxon>
        <taxon>Mortierellales</taxon>
        <taxon>Mortierellaceae</taxon>
        <taxon>Lobosporangium</taxon>
    </lineage>
</organism>
<dbReference type="OrthoDB" id="2243669at2759"/>
<feature type="domain" description="DUF202" evidence="6">
    <location>
        <begin position="8"/>
        <end position="67"/>
    </location>
</feature>
<comment type="subcellular location">
    <subcellularLocation>
        <location evidence="1">Endomembrane system</location>
        <topology evidence="1">Multi-pass membrane protein</topology>
    </subcellularLocation>
</comment>
<evidence type="ECO:0000313" key="8">
    <source>
        <dbReference type="Proteomes" id="UP000193648"/>
    </source>
</evidence>
<dbReference type="InterPro" id="IPR003807">
    <property type="entry name" value="DUF202"/>
</dbReference>
<feature type="transmembrane region" description="Helical" evidence="5">
    <location>
        <begin position="15"/>
        <end position="35"/>
    </location>
</feature>
<accession>A0A1Y2G1A5</accession>
<dbReference type="STRING" id="64571.A0A1Y2G1A5"/>
<dbReference type="InParanoid" id="A0A1Y2G1A5"/>
<evidence type="ECO:0000256" key="4">
    <source>
        <dbReference type="ARBA" id="ARBA00023136"/>
    </source>
</evidence>
<evidence type="ECO:0000259" key="6">
    <source>
        <dbReference type="Pfam" id="PF02656"/>
    </source>
</evidence>
<dbReference type="Proteomes" id="UP000193648">
    <property type="component" value="Unassembled WGS sequence"/>
</dbReference>
<evidence type="ECO:0000313" key="7">
    <source>
        <dbReference type="EMBL" id="ORY89579.1"/>
    </source>
</evidence>
<name>A0A1Y2G1A5_9FUNG</name>
<feature type="transmembrane region" description="Helical" evidence="5">
    <location>
        <begin position="85"/>
        <end position="113"/>
    </location>
</feature>
<dbReference type="GO" id="GO:0012505">
    <property type="term" value="C:endomembrane system"/>
    <property type="evidence" value="ECO:0007669"/>
    <property type="project" value="UniProtKB-SubCell"/>
</dbReference>
<evidence type="ECO:0000256" key="3">
    <source>
        <dbReference type="ARBA" id="ARBA00022989"/>
    </source>
</evidence>
<dbReference type="InterPro" id="IPR051572">
    <property type="entry name" value="VTC_Complex_Subunit"/>
</dbReference>
<dbReference type="RefSeq" id="XP_021875068.1">
    <property type="nucleotide sequence ID" value="XM_022021220.1"/>
</dbReference>
<evidence type="ECO:0000256" key="2">
    <source>
        <dbReference type="ARBA" id="ARBA00022692"/>
    </source>
</evidence>
<dbReference type="GeneID" id="33563064"/>
<keyword evidence="8" id="KW-1185">Reference proteome</keyword>
<keyword evidence="2 5" id="KW-0812">Transmembrane</keyword>
<protein>
    <submittedName>
        <fullName evidence="7">Vacuolar transporter chaperone 1</fullName>
    </submittedName>
</protein>
<proteinExistence type="predicted"/>
<keyword evidence="4 5" id="KW-0472">Membrane</keyword>
<evidence type="ECO:0000256" key="5">
    <source>
        <dbReference type="SAM" id="Phobius"/>
    </source>
</evidence>
<gene>
    <name evidence="7" type="ORF">BCR41DRAFT_315756</name>
</gene>
<dbReference type="PANTHER" id="PTHR46140">
    <property type="entry name" value="VACUOLAR TRANSPORTER CHAPERONE 1-RELATED"/>
    <property type="match status" value="1"/>
</dbReference>
<reference evidence="7 8" key="1">
    <citation type="submission" date="2016-07" db="EMBL/GenBank/DDBJ databases">
        <title>Pervasive Adenine N6-methylation of Active Genes in Fungi.</title>
        <authorList>
            <consortium name="DOE Joint Genome Institute"/>
            <person name="Mondo S.J."/>
            <person name="Dannebaum R.O."/>
            <person name="Kuo R.C."/>
            <person name="Labutti K."/>
            <person name="Haridas S."/>
            <person name="Kuo A."/>
            <person name="Salamov A."/>
            <person name="Ahrendt S.R."/>
            <person name="Lipzen A."/>
            <person name="Sullivan W."/>
            <person name="Andreopoulos W.B."/>
            <person name="Clum A."/>
            <person name="Lindquist E."/>
            <person name="Daum C."/>
            <person name="Ramamoorthy G.K."/>
            <person name="Gryganskyi A."/>
            <person name="Culley D."/>
            <person name="Magnuson J.K."/>
            <person name="James T.Y."/>
            <person name="O'Malley M.A."/>
            <person name="Stajich J.E."/>
            <person name="Spatafora J.W."/>
            <person name="Visel A."/>
            <person name="Grigoriev I.V."/>
        </authorList>
    </citation>
    <scope>NUCLEOTIDE SEQUENCE [LARGE SCALE GENOMIC DNA]</scope>
    <source>
        <strain evidence="7 8">NRRL 3116</strain>
    </source>
</reference>
<evidence type="ECO:0000256" key="1">
    <source>
        <dbReference type="ARBA" id="ARBA00004127"/>
    </source>
</evidence>
<dbReference type="EMBL" id="MCFF01000107">
    <property type="protein sequence ID" value="ORY89579.1"/>
    <property type="molecule type" value="Genomic_DNA"/>
</dbReference>
<comment type="caution">
    <text evidence="7">The sequence shown here is derived from an EMBL/GenBank/DDBJ whole genome shotgun (WGS) entry which is preliminary data.</text>
</comment>
<sequence length="116" mass="13612">MLPDEKAFFSNERTYLHWIKFGLLIGSTALTLLSFAEAAGYRVGLCLVTVAMSTLAYSTAMFHLRHRWMIQLRRDVKYYDRFGPTVLFMALFLAYATNVASMFFFFFFFFFLFKTS</sequence>